<comment type="caution">
    <text evidence="2">The sequence shown here is derived from an EMBL/GenBank/DDBJ whole genome shotgun (WGS) entry which is preliminary data.</text>
</comment>
<keyword evidence="3" id="KW-1185">Reference proteome</keyword>
<proteinExistence type="predicted"/>
<accession>A0A9Q1G4Q0</accession>
<organism evidence="2 3">
    <name type="scientific">Synaphobranchus kaupii</name>
    <name type="common">Kaup's arrowtooth eel</name>
    <dbReference type="NCBI Taxonomy" id="118154"/>
    <lineage>
        <taxon>Eukaryota</taxon>
        <taxon>Metazoa</taxon>
        <taxon>Chordata</taxon>
        <taxon>Craniata</taxon>
        <taxon>Vertebrata</taxon>
        <taxon>Euteleostomi</taxon>
        <taxon>Actinopterygii</taxon>
        <taxon>Neopterygii</taxon>
        <taxon>Teleostei</taxon>
        <taxon>Anguilliformes</taxon>
        <taxon>Synaphobranchidae</taxon>
        <taxon>Synaphobranchus</taxon>
    </lineage>
</organism>
<dbReference type="AlphaFoldDB" id="A0A9Q1G4Q0"/>
<evidence type="ECO:0000313" key="3">
    <source>
        <dbReference type="Proteomes" id="UP001152622"/>
    </source>
</evidence>
<evidence type="ECO:0000313" key="2">
    <source>
        <dbReference type="EMBL" id="KAJ8374862.1"/>
    </source>
</evidence>
<protein>
    <submittedName>
        <fullName evidence="2">Uncharacterized protein</fullName>
    </submittedName>
</protein>
<reference evidence="2" key="1">
    <citation type="journal article" date="2023" name="Science">
        <title>Genome structures resolve the early diversification of teleost fishes.</title>
        <authorList>
            <person name="Parey E."/>
            <person name="Louis A."/>
            <person name="Montfort J."/>
            <person name="Bouchez O."/>
            <person name="Roques C."/>
            <person name="Iampietro C."/>
            <person name="Lluch J."/>
            <person name="Castinel A."/>
            <person name="Donnadieu C."/>
            <person name="Desvignes T."/>
            <person name="Floi Bucao C."/>
            <person name="Jouanno E."/>
            <person name="Wen M."/>
            <person name="Mejri S."/>
            <person name="Dirks R."/>
            <person name="Jansen H."/>
            <person name="Henkel C."/>
            <person name="Chen W.J."/>
            <person name="Zahm M."/>
            <person name="Cabau C."/>
            <person name="Klopp C."/>
            <person name="Thompson A.W."/>
            <person name="Robinson-Rechavi M."/>
            <person name="Braasch I."/>
            <person name="Lecointre G."/>
            <person name="Bobe J."/>
            <person name="Postlethwait J.H."/>
            <person name="Berthelot C."/>
            <person name="Roest Crollius H."/>
            <person name="Guiguen Y."/>
        </authorList>
    </citation>
    <scope>NUCLEOTIDE SEQUENCE</scope>
    <source>
        <strain evidence="2">WJC10195</strain>
    </source>
</reference>
<dbReference type="Proteomes" id="UP001152622">
    <property type="component" value="Chromosome 2"/>
</dbReference>
<evidence type="ECO:0000256" key="1">
    <source>
        <dbReference type="SAM" id="MobiDB-lite"/>
    </source>
</evidence>
<dbReference type="EMBL" id="JAINUF010000002">
    <property type="protein sequence ID" value="KAJ8374862.1"/>
    <property type="molecule type" value="Genomic_DNA"/>
</dbReference>
<feature type="compositionally biased region" description="Basic and acidic residues" evidence="1">
    <location>
        <begin position="15"/>
        <end position="25"/>
    </location>
</feature>
<feature type="region of interest" description="Disordered" evidence="1">
    <location>
        <begin position="1"/>
        <end position="26"/>
    </location>
</feature>
<name>A0A9Q1G4Q0_SYNKA</name>
<gene>
    <name evidence="2" type="ORF">SKAU_G00054420</name>
</gene>
<sequence length="99" mass="10542">MVKTRDVEASCSRSPDTRPNKDVPRHMIPRVGQGLCAPPIPRDWDSVLLVCIVALSSPSIASVFTIEQNFTAQTALRCDSNSAVCTGTAGSQPGTQDNV</sequence>